<protein>
    <submittedName>
        <fullName evidence="2">Uncharacterized protein</fullName>
    </submittedName>
</protein>
<evidence type="ECO:0000313" key="3">
    <source>
        <dbReference type="Proteomes" id="UP001236795"/>
    </source>
</evidence>
<feature type="compositionally biased region" description="Pro residues" evidence="1">
    <location>
        <begin position="16"/>
        <end position="25"/>
    </location>
</feature>
<dbReference type="EMBL" id="JAUSWC010000018">
    <property type="protein sequence ID" value="MDQ0489910.1"/>
    <property type="molecule type" value="Genomic_DNA"/>
</dbReference>
<feature type="region of interest" description="Disordered" evidence="1">
    <location>
        <begin position="1"/>
        <end position="42"/>
    </location>
</feature>
<keyword evidence="3" id="KW-1185">Reference proteome</keyword>
<comment type="caution">
    <text evidence="2">The sequence shown here is derived from an EMBL/GenBank/DDBJ whole genome shotgun (WGS) entry which is preliminary data.</text>
</comment>
<proteinExistence type="predicted"/>
<reference evidence="2 3" key="1">
    <citation type="submission" date="2023-07" db="EMBL/GenBank/DDBJ databases">
        <title>Genomic Encyclopedia of Type Strains, Phase IV (KMG-IV): sequencing the most valuable type-strain genomes for metagenomic binning, comparative biology and taxonomic classification.</title>
        <authorList>
            <person name="Goeker M."/>
        </authorList>
    </citation>
    <scope>NUCLEOTIDE SEQUENCE [LARGE SCALE GENOMIC DNA]</scope>
    <source>
        <strain evidence="2 3">DSM 40573</strain>
    </source>
</reference>
<feature type="compositionally biased region" description="Basic residues" evidence="1">
    <location>
        <begin position="33"/>
        <end position="42"/>
    </location>
</feature>
<accession>A0ABU0KMV9</accession>
<sequence>MTPADPLSHDLSYELPRPPLVPTPARPAVRATRAIRVRRSPR</sequence>
<name>A0ABU0KMV9_9ACTN</name>
<organism evidence="2 3">
    <name type="scientific">Streptomyces thermodiastaticus</name>
    <dbReference type="NCBI Taxonomy" id="44061"/>
    <lineage>
        <taxon>Bacteria</taxon>
        <taxon>Bacillati</taxon>
        <taxon>Actinomycetota</taxon>
        <taxon>Actinomycetes</taxon>
        <taxon>Kitasatosporales</taxon>
        <taxon>Streptomycetaceae</taxon>
        <taxon>Streptomyces</taxon>
    </lineage>
</organism>
<evidence type="ECO:0000313" key="2">
    <source>
        <dbReference type="EMBL" id="MDQ0489910.1"/>
    </source>
</evidence>
<gene>
    <name evidence="2" type="ORF">QO019_004787</name>
</gene>
<dbReference type="Proteomes" id="UP001236795">
    <property type="component" value="Unassembled WGS sequence"/>
</dbReference>
<evidence type="ECO:0000256" key="1">
    <source>
        <dbReference type="SAM" id="MobiDB-lite"/>
    </source>
</evidence>